<dbReference type="InterPro" id="IPR043014">
    <property type="entry name" value="Nibrin_BRCT2_sf"/>
</dbReference>
<keyword evidence="5" id="KW-0234">DNA repair</keyword>
<dbReference type="AlphaFoldDB" id="A0AAV2IKL3"/>
<sequence>MWLLVSLSQPNLKFTIVGDHKYIVGRQGCDIIIPDASVSRKQAVLTMAHYESNVAKSFITPTLTLEDISKFGTFVNGKPVKNPGGSTITLKHNDEIKFGGSPASVFRAIYEPFIATTSCLEKAPKKCLHKVMCLLGGHIVREWRPSCDLLIMSNINVTIKVICAINNQKHIVTPQYLDDMYAFYRDTGERPDAAKYLPEVVDQEVPQGVSFHPNVKRATLLEGLKFYFLSAVQFNKTNLAVSTAGGQPILLEDGTDDDADTMTHDGTVVVAVTRDVLGTLSSTCQKFVKLVYSTLKRNNLRMVTDPEIGWAILTCNTEDFCNPKSPITPNMLSTMASQSLSQMTDLDSSHDVIVTQVVHGKRTQASLNDSVSMATEVLESPAKKLKAEEASEGAGHHSLITNSATSKHIPSIEKPANVGSSSPVPVCQQDRVGGLNDHTESPQQPQRDSLSVTKCNPLLQESQNKGSNSDIASRKETVKKSANPPVQSVLADPEKQTNSLAGWVKVSDKTERRREPSPEDETPSIFARQAKKNIKPILPKLDDSDEDELIETTTRGRKRKSLFFMSEEDVVSKRGNLSESNDDGTHRESTGDGKLQ</sequence>
<dbReference type="GO" id="GO:0000724">
    <property type="term" value="P:double-strand break repair via homologous recombination"/>
    <property type="evidence" value="ECO:0007669"/>
    <property type="project" value="TreeGrafter"/>
</dbReference>
<keyword evidence="4" id="KW-0227">DNA damage</keyword>
<gene>
    <name evidence="11" type="ORF">GSLYS_00020984001</name>
</gene>
<dbReference type="InterPro" id="IPR008984">
    <property type="entry name" value="SMAD_FHA_dom_sf"/>
</dbReference>
<evidence type="ECO:0000259" key="10">
    <source>
        <dbReference type="PROSITE" id="PS50006"/>
    </source>
</evidence>
<comment type="caution">
    <text evidence="11">The sequence shown here is derived from an EMBL/GenBank/DDBJ whole genome shotgun (WGS) entry which is preliminary data.</text>
</comment>
<keyword evidence="12" id="KW-1185">Reference proteome</keyword>
<feature type="region of interest" description="Disordered" evidence="9">
    <location>
        <begin position="382"/>
        <end position="596"/>
    </location>
</feature>
<comment type="subcellular location">
    <subcellularLocation>
        <location evidence="2">Chromosome</location>
    </subcellularLocation>
    <subcellularLocation>
        <location evidence="1">Nucleus</location>
    </subcellularLocation>
</comment>
<dbReference type="Pfam" id="PF16508">
    <property type="entry name" value="NIBRIN_BRCT_II"/>
    <property type="match status" value="1"/>
</dbReference>
<comment type="similarity">
    <text evidence="8">Belongs to the Nibrin family.</text>
</comment>
<dbReference type="PANTHER" id="PTHR12162">
    <property type="entry name" value="NIBRIN-RELATED"/>
    <property type="match status" value="1"/>
</dbReference>
<evidence type="ECO:0000313" key="11">
    <source>
        <dbReference type="EMBL" id="CAL1547667.1"/>
    </source>
</evidence>
<dbReference type="SMART" id="SM00240">
    <property type="entry name" value="FHA"/>
    <property type="match status" value="1"/>
</dbReference>
<dbReference type="Pfam" id="PF00533">
    <property type="entry name" value="BRCT"/>
    <property type="match status" value="1"/>
</dbReference>
<keyword evidence="7" id="KW-0131">Cell cycle</keyword>
<dbReference type="InterPro" id="IPR000253">
    <property type="entry name" value="FHA_dom"/>
</dbReference>
<feature type="non-terminal residue" evidence="11">
    <location>
        <position position="596"/>
    </location>
</feature>
<reference evidence="11 12" key="1">
    <citation type="submission" date="2024-04" db="EMBL/GenBank/DDBJ databases">
        <authorList>
            <consortium name="Genoscope - CEA"/>
            <person name="William W."/>
        </authorList>
    </citation>
    <scope>NUCLEOTIDE SEQUENCE [LARGE SCALE GENOMIC DNA]</scope>
</reference>
<dbReference type="InterPro" id="IPR040227">
    <property type="entry name" value="Nibrin-rel"/>
</dbReference>
<keyword evidence="3" id="KW-0158">Chromosome</keyword>
<evidence type="ECO:0000256" key="2">
    <source>
        <dbReference type="ARBA" id="ARBA00004286"/>
    </source>
</evidence>
<evidence type="ECO:0000256" key="8">
    <source>
        <dbReference type="ARBA" id="ARBA00044757"/>
    </source>
</evidence>
<organism evidence="11 12">
    <name type="scientific">Lymnaea stagnalis</name>
    <name type="common">Great pond snail</name>
    <name type="synonym">Helix stagnalis</name>
    <dbReference type="NCBI Taxonomy" id="6523"/>
    <lineage>
        <taxon>Eukaryota</taxon>
        <taxon>Metazoa</taxon>
        <taxon>Spiralia</taxon>
        <taxon>Lophotrochozoa</taxon>
        <taxon>Mollusca</taxon>
        <taxon>Gastropoda</taxon>
        <taxon>Heterobranchia</taxon>
        <taxon>Euthyneura</taxon>
        <taxon>Panpulmonata</taxon>
        <taxon>Hygrophila</taxon>
        <taxon>Lymnaeoidea</taxon>
        <taxon>Lymnaeidae</taxon>
        <taxon>Lymnaea</taxon>
    </lineage>
</organism>
<dbReference type="SUPFAM" id="SSF52113">
    <property type="entry name" value="BRCT domain"/>
    <property type="match status" value="1"/>
</dbReference>
<dbReference type="InterPro" id="IPR036420">
    <property type="entry name" value="BRCT_dom_sf"/>
</dbReference>
<dbReference type="InterPro" id="IPR001357">
    <property type="entry name" value="BRCT_dom"/>
</dbReference>
<evidence type="ECO:0000256" key="9">
    <source>
        <dbReference type="SAM" id="MobiDB-lite"/>
    </source>
</evidence>
<feature type="compositionally biased region" description="Polar residues" evidence="9">
    <location>
        <begin position="441"/>
        <end position="471"/>
    </location>
</feature>
<dbReference type="CDD" id="cd22667">
    <property type="entry name" value="FHA_NBN"/>
    <property type="match status" value="1"/>
</dbReference>
<proteinExistence type="inferred from homology"/>
<evidence type="ECO:0000256" key="6">
    <source>
        <dbReference type="ARBA" id="ARBA00023242"/>
    </source>
</evidence>
<feature type="domain" description="FHA" evidence="10">
    <location>
        <begin position="15"/>
        <end position="80"/>
    </location>
</feature>
<dbReference type="CDD" id="cd17741">
    <property type="entry name" value="BRCT_nibrin"/>
    <property type="match status" value="1"/>
</dbReference>
<dbReference type="PANTHER" id="PTHR12162:SF0">
    <property type="entry name" value="NIBRIN"/>
    <property type="match status" value="1"/>
</dbReference>
<evidence type="ECO:0000313" key="12">
    <source>
        <dbReference type="Proteomes" id="UP001497497"/>
    </source>
</evidence>
<dbReference type="Pfam" id="PF00498">
    <property type="entry name" value="FHA"/>
    <property type="match status" value="1"/>
</dbReference>
<dbReference type="InterPro" id="IPR032429">
    <property type="entry name" value="Nibrin_BRCT2"/>
</dbReference>
<dbReference type="GO" id="GO:0007095">
    <property type="term" value="P:mitotic G2 DNA damage checkpoint signaling"/>
    <property type="evidence" value="ECO:0007669"/>
    <property type="project" value="InterPro"/>
</dbReference>
<dbReference type="EMBL" id="CAXITT010001037">
    <property type="protein sequence ID" value="CAL1547667.1"/>
    <property type="molecule type" value="Genomic_DNA"/>
</dbReference>
<dbReference type="SUPFAM" id="SSF49879">
    <property type="entry name" value="SMAD/FHA domain"/>
    <property type="match status" value="1"/>
</dbReference>
<dbReference type="GO" id="GO:0003684">
    <property type="term" value="F:damaged DNA binding"/>
    <property type="evidence" value="ECO:0007669"/>
    <property type="project" value="TreeGrafter"/>
</dbReference>
<dbReference type="Gene3D" id="2.60.200.20">
    <property type="match status" value="1"/>
</dbReference>
<dbReference type="Gene3D" id="3.40.50.10190">
    <property type="entry name" value="BRCT domain"/>
    <property type="match status" value="1"/>
</dbReference>
<keyword evidence="6" id="KW-0539">Nucleus</keyword>
<evidence type="ECO:0000256" key="7">
    <source>
        <dbReference type="ARBA" id="ARBA00023306"/>
    </source>
</evidence>
<name>A0AAV2IKL3_LYMST</name>
<protein>
    <recommendedName>
        <fullName evidence="10">FHA domain-containing protein</fullName>
    </recommendedName>
</protein>
<dbReference type="Proteomes" id="UP001497497">
    <property type="component" value="Unassembled WGS sequence"/>
</dbReference>
<feature type="compositionally biased region" description="Basic and acidic residues" evidence="9">
    <location>
        <begin position="583"/>
        <end position="596"/>
    </location>
</feature>
<dbReference type="Gene3D" id="3.40.50.10980">
    <property type="entry name" value="Nibrin, BRCT2 domain"/>
    <property type="match status" value="1"/>
</dbReference>
<dbReference type="GO" id="GO:0005694">
    <property type="term" value="C:chromosome"/>
    <property type="evidence" value="ECO:0007669"/>
    <property type="project" value="UniProtKB-SubCell"/>
</dbReference>
<dbReference type="PROSITE" id="PS50006">
    <property type="entry name" value="FHA_DOMAIN"/>
    <property type="match status" value="1"/>
</dbReference>
<evidence type="ECO:0000256" key="1">
    <source>
        <dbReference type="ARBA" id="ARBA00004123"/>
    </source>
</evidence>
<evidence type="ECO:0000256" key="3">
    <source>
        <dbReference type="ARBA" id="ARBA00022454"/>
    </source>
</evidence>
<dbReference type="GO" id="GO:0030870">
    <property type="term" value="C:Mre11 complex"/>
    <property type="evidence" value="ECO:0007669"/>
    <property type="project" value="InterPro"/>
</dbReference>
<feature type="compositionally biased region" description="Basic and acidic residues" evidence="9">
    <location>
        <begin position="506"/>
        <end position="517"/>
    </location>
</feature>
<feature type="compositionally biased region" description="Polar residues" evidence="9">
    <location>
        <begin position="399"/>
        <end position="408"/>
    </location>
</feature>
<evidence type="ECO:0000256" key="4">
    <source>
        <dbReference type="ARBA" id="ARBA00022763"/>
    </source>
</evidence>
<accession>A0AAV2IKL3</accession>
<evidence type="ECO:0000256" key="5">
    <source>
        <dbReference type="ARBA" id="ARBA00023204"/>
    </source>
</evidence>